<accession>A0A6S7DHE2</accession>
<evidence type="ECO:0000259" key="4">
    <source>
        <dbReference type="Pfam" id="PF09084"/>
    </source>
</evidence>
<evidence type="ECO:0000313" key="5">
    <source>
        <dbReference type="EMBL" id="CAB3806998.1"/>
    </source>
</evidence>
<evidence type="ECO:0000256" key="3">
    <source>
        <dbReference type="ARBA" id="ARBA00022729"/>
    </source>
</evidence>
<dbReference type="PANTHER" id="PTHR30024">
    <property type="entry name" value="ALIPHATIC SULFONATES-BINDING PROTEIN-RELATED"/>
    <property type="match status" value="1"/>
</dbReference>
<dbReference type="GO" id="GO:0042597">
    <property type="term" value="C:periplasmic space"/>
    <property type="evidence" value="ECO:0007669"/>
    <property type="project" value="UniProtKB-SubCell"/>
</dbReference>
<dbReference type="AlphaFoldDB" id="A0A6S7DHE2"/>
<dbReference type="Gene3D" id="3.40.50.1820">
    <property type="entry name" value="alpha/beta hydrolase"/>
    <property type="match status" value="1"/>
</dbReference>
<gene>
    <name evidence="5" type="ORF">LMG28614_06508</name>
</gene>
<organism evidence="5 6">
    <name type="scientific">Paraburkholderia ultramafica</name>
    <dbReference type="NCBI Taxonomy" id="1544867"/>
    <lineage>
        <taxon>Bacteria</taxon>
        <taxon>Pseudomonadati</taxon>
        <taxon>Pseudomonadota</taxon>
        <taxon>Betaproteobacteria</taxon>
        <taxon>Burkholderiales</taxon>
        <taxon>Burkholderiaceae</taxon>
        <taxon>Paraburkholderia</taxon>
    </lineage>
</organism>
<keyword evidence="6" id="KW-1185">Reference proteome</keyword>
<evidence type="ECO:0000256" key="1">
    <source>
        <dbReference type="ARBA" id="ARBA00004418"/>
    </source>
</evidence>
<dbReference type="SUPFAM" id="SSF53474">
    <property type="entry name" value="alpha/beta-Hydrolases"/>
    <property type="match status" value="1"/>
</dbReference>
<name>A0A6S7DHE2_9BURK</name>
<reference evidence="5 6" key="1">
    <citation type="submission" date="2020-04" db="EMBL/GenBank/DDBJ databases">
        <authorList>
            <person name="De Canck E."/>
        </authorList>
    </citation>
    <scope>NUCLEOTIDE SEQUENCE [LARGE SCALE GENOMIC DNA]</scope>
    <source>
        <strain evidence="5 6">LMG 28614</strain>
    </source>
</reference>
<dbReference type="InterPro" id="IPR029058">
    <property type="entry name" value="AB_hydrolase_fold"/>
</dbReference>
<sequence length="661" mass="73173">MQMSRKVQKRRASNIILALATLLAFLLPIGARAEAVKIAIVSRTVFYVPLWIADEHGFLKDEGIDPTIEVFDSAEKINDQLHAGQTQIAIATPESVILDAYKGGPLRIVAGNAKKLPHFIITKPEIKTLAQLRGANFGVLSMQEGTTYLVNEVAKAIGLSKGNYIVTAVGGAPTRWKLLKEGKIDVGLQPFPLTYEAEAAGFSNLGPVSTYVPDWQFTSVNVDDHWAHSHRATVVGFLRALKRGQDYMAAHPDEAARIAAKELRTDVPLARRALADTDRLGILDPNLDVSNPGMERVFDSLIKTDRIPATDRFDMGRVVDETFLRESRDPVVRDIGSFFVGGDQVELSGMPTSEIKYAKDAPPLKLDPNGTYETGQVYVQFIRLAHARSRWPMLFLNGGTSTGAMWETTPDGRPGWQSFFLHDGYDTFLTDGVGKGRASWSRYPDIFRVQPAFRPNEETWTLFRMGTHYDRDPSRREAFPGVQFPVTSFDEFAKAGVPRFPGQDGIELKAYEQLLSRICPCVIVAQSSGAYFAMQLAAKHPDLVKAIVSVELTAAPPLETIDVAALKEVPQLLLWGDNQQQSGSWRKIRTNIDKYVSDYARQGGRIDVIDLPARGIIGNTHQMMMDRNSDQLAGMVADWLDRQFSVTTAKQVASTTAEPRP</sequence>
<comment type="similarity">
    <text evidence="2">Belongs to the bacterial solute-binding protein SsuA/TauA family.</text>
</comment>
<protein>
    <recommendedName>
        <fullName evidence="4">SsuA/THI5-like domain-containing protein</fullName>
    </recommendedName>
</protein>
<dbReference type="EMBL" id="CADIKK010000048">
    <property type="protein sequence ID" value="CAB3806998.1"/>
    <property type="molecule type" value="Genomic_DNA"/>
</dbReference>
<dbReference type="InterPro" id="IPR015168">
    <property type="entry name" value="SsuA/THI5"/>
</dbReference>
<dbReference type="Gene3D" id="3.40.190.10">
    <property type="entry name" value="Periplasmic binding protein-like II"/>
    <property type="match status" value="2"/>
</dbReference>
<keyword evidence="3" id="KW-0732">Signal</keyword>
<dbReference type="SUPFAM" id="SSF53850">
    <property type="entry name" value="Periplasmic binding protein-like II"/>
    <property type="match status" value="1"/>
</dbReference>
<proteinExistence type="inferred from homology"/>
<evidence type="ECO:0000313" key="6">
    <source>
        <dbReference type="Proteomes" id="UP000494365"/>
    </source>
</evidence>
<comment type="subcellular location">
    <subcellularLocation>
        <location evidence="1">Periplasm</location>
    </subcellularLocation>
</comment>
<dbReference type="RefSeq" id="WP_175153415.1">
    <property type="nucleotide sequence ID" value="NZ_CADIKK010000048.1"/>
</dbReference>
<dbReference type="Proteomes" id="UP000494365">
    <property type="component" value="Unassembled WGS sequence"/>
</dbReference>
<feature type="domain" description="SsuA/THI5-like" evidence="4">
    <location>
        <begin position="48"/>
        <end position="255"/>
    </location>
</feature>
<dbReference type="Pfam" id="PF09084">
    <property type="entry name" value="NMT1"/>
    <property type="match status" value="1"/>
</dbReference>
<dbReference type="CDD" id="cd12808">
    <property type="entry name" value="Esterase_713_like-1"/>
    <property type="match status" value="1"/>
</dbReference>
<dbReference type="PANTHER" id="PTHR30024:SF47">
    <property type="entry name" value="TAURINE-BINDING PERIPLASMIC PROTEIN"/>
    <property type="match status" value="1"/>
</dbReference>
<evidence type="ECO:0000256" key="2">
    <source>
        <dbReference type="ARBA" id="ARBA00010742"/>
    </source>
</evidence>